<dbReference type="GO" id="GO:0008233">
    <property type="term" value="F:peptidase activity"/>
    <property type="evidence" value="ECO:0007669"/>
    <property type="project" value="UniProtKB-KW"/>
</dbReference>
<keyword evidence="1" id="KW-0812">Transmembrane</keyword>
<evidence type="ECO:0000313" key="3">
    <source>
        <dbReference type="EMBL" id="MBP2408082.1"/>
    </source>
</evidence>
<dbReference type="EMBL" id="JAGIOC010000001">
    <property type="protein sequence ID" value="MBP2408082.1"/>
    <property type="molecule type" value="Genomic_DNA"/>
</dbReference>
<feature type="transmembrane region" description="Helical" evidence="1">
    <location>
        <begin position="137"/>
        <end position="160"/>
    </location>
</feature>
<comment type="caution">
    <text evidence="3">The sequence shown here is derived from an EMBL/GenBank/DDBJ whole genome shotgun (WGS) entry which is preliminary data.</text>
</comment>
<keyword evidence="1" id="KW-0472">Membrane</keyword>
<feature type="transmembrane region" description="Helical" evidence="1">
    <location>
        <begin position="233"/>
        <end position="253"/>
    </location>
</feature>
<accession>A0ABS4YH04</accession>
<evidence type="ECO:0000256" key="1">
    <source>
        <dbReference type="SAM" id="Phobius"/>
    </source>
</evidence>
<feature type="domain" description="CAAX prenyl protease 2/Lysostaphin resistance protein A-like" evidence="2">
    <location>
        <begin position="147"/>
        <end position="242"/>
    </location>
</feature>
<evidence type="ECO:0000259" key="2">
    <source>
        <dbReference type="Pfam" id="PF02517"/>
    </source>
</evidence>
<dbReference type="InterPro" id="IPR003675">
    <property type="entry name" value="Rce1/LyrA-like_dom"/>
</dbReference>
<feature type="transmembrane region" description="Helical" evidence="1">
    <location>
        <begin position="69"/>
        <end position="89"/>
    </location>
</feature>
<dbReference type="PANTHER" id="PTHR36435">
    <property type="entry name" value="SLR1288 PROTEIN"/>
    <property type="match status" value="1"/>
</dbReference>
<sequence>MTALDRFVDVSRPFGAHIAMRWWAPLLLTLLVVGATYILQLLFLSAAAIVEVGLWGKDPNDATLTPLTYLATNFAIILIAPLSLLALRVTSKAPWRSAIALDRKFSWRRLSSYTALFAGLMVVLNLLIHLVEPSPGSAFAITGTTVALVIIVLLTTPLQAAAEEIAFRGVLTASYAAWIRAARPALVVGIGLSTVLFALLHTSSDPWMLLNYLGLGASTALIALIGRGLEASIAFHAMNNVFAMVIGSLFAYGGGISQDRSAGAAGPYMLLSLLAQAVAVLLVWRIEKRRATAAMED</sequence>
<feature type="transmembrane region" description="Helical" evidence="1">
    <location>
        <begin position="22"/>
        <end position="49"/>
    </location>
</feature>
<organism evidence="3 4">
    <name type="scientific">Brachybacterium fresconis</name>
    <dbReference type="NCBI Taxonomy" id="173363"/>
    <lineage>
        <taxon>Bacteria</taxon>
        <taxon>Bacillati</taxon>
        <taxon>Actinomycetota</taxon>
        <taxon>Actinomycetes</taxon>
        <taxon>Micrococcales</taxon>
        <taxon>Dermabacteraceae</taxon>
        <taxon>Brachybacterium</taxon>
    </lineage>
</organism>
<dbReference type="GO" id="GO:0006508">
    <property type="term" value="P:proteolysis"/>
    <property type="evidence" value="ECO:0007669"/>
    <property type="project" value="UniProtKB-KW"/>
</dbReference>
<dbReference type="InterPro" id="IPR052710">
    <property type="entry name" value="CAAX_protease"/>
</dbReference>
<feature type="transmembrane region" description="Helical" evidence="1">
    <location>
        <begin position="207"/>
        <end position="226"/>
    </location>
</feature>
<proteinExistence type="predicted"/>
<name>A0ABS4YH04_9MICO</name>
<keyword evidence="1" id="KW-1133">Transmembrane helix</keyword>
<dbReference type="RefSeq" id="WP_209888051.1">
    <property type="nucleotide sequence ID" value="NZ_BAAAJV010000002.1"/>
</dbReference>
<evidence type="ECO:0000313" key="4">
    <source>
        <dbReference type="Proteomes" id="UP000698222"/>
    </source>
</evidence>
<feature type="transmembrane region" description="Helical" evidence="1">
    <location>
        <begin position="110"/>
        <end position="131"/>
    </location>
</feature>
<keyword evidence="3" id="KW-0378">Hydrolase</keyword>
<dbReference type="PANTHER" id="PTHR36435:SF1">
    <property type="entry name" value="CAAX AMINO TERMINAL PROTEASE FAMILY PROTEIN"/>
    <property type="match status" value="1"/>
</dbReference>
<gene>
    <name evidence="3" type="ORF">JOF44_000985</name>
</gene>
<dbReference type="Proteomes" id="UP000698222">
    <property type="component" value="Unassembled WGS sequence"/>
</dbReference>
<dbReference type="Pfam" id="PF02517">
    <property type="entry name" value="Rce1-like"/>
    <property type="match status" value="1"/>
</dbReference>
<protein>
    <submittedName>
        <fullName evidence="3">Membrane protease YdiL (CAAX protease family)</fullName>
    </submittedName>
</protein>
<reference evidence="3 4" key="1">
    <citation type="submission" date="2021-03" db="EMBL/GenBank/DDBJ databases">
        <title>Sequencing the genomes of 1000 actinobacteria strains.</title>
        <authorList>
            <person name="Klenk H.-P."/>
        </authorList>
    </citation>
    <scope>NUCLEOTIDE SEQUENCE [LARGE SCALE GENOMIC DNA]</scope>
    <source>
        <strain evidence="3 4">DSM 14564</strain>
    </source>
</reference>
<keyword evidence="4" id="KW-1185">Reference proteome</keyword>
<keyword evidence="3" id="KW-0645">Protease</keyword>
<feature type="transmembrane region" description="Helical" evidence="1">
    <location>
        <begin position="181"/>
        <end position="201"/>
    </location>
</feature>
<feature type="transmembrane region" description="Helical" evidence="1">
    <location>
        <begin position="265"/>
        <end position="284"/>
    </location>
</feature>